<dbReference type="EMBL" id="CP068242">
    <property type="protein sequence ID" value="QQV79547.1"/>
    <property type="molecule type" value="Genomic_DNA"/>
</dbReference>
<accession>A0A974NZ37</accession>
<protein>
    <submittedName>
        <fullName evidence="2">PocR ligand-binding domain-containing protein</fullName>
    </submittedName>
</protein>
<dbReference type="AlphaFoldDB" id="A0A974NZ37"/>
<feature type="domain" description="PocR" evidence="1">
    <location>
        <begin position="18"/>
        <end position="118"/>
    </location>
</feature>
<gene>
    <name evidence="2" type="ORF">JG559_11225</name>
</gene>
<dbReference type="Pfam" id="PF10114">
    <property type="entry name" value="PocR"/>
    <property type="match status" value="1"/>
</dbReference>
<proteinExistence type="predicted"/>
<evidence type="ECO:0000313" key="2">
    <source>
        <dbReference type="EMBL" id="QQV79547.1"/>
    </source>
</evidence>
<dbReference type="InterPro" id="IPR018771">
    <property type="entry name" value="PocR_dom"/>
</dbReference>
<sequence>MPYDCRIKKYFRFRKSGKKLQESLALSTRLAIILVDYKGRPVTKHSQVQPFLPTGTSLPELSKLCEKNVMLVVAWKLFALVSLFIYRCHFNIVDMAIPIIVDDQYVGAIMAGEVFARRSPRRVRTGF</sequence>
<reference evidence="2" key="1">
    <citation type="submission" date="2021-01" db="EMBL/GenBank/DDBJ databases">
        <title>Enterococcus.</title>
        <authorList>
            <person name="Du X."/>
            <person name="Wang N."/>
        </authorList>
    </citation>
    <scope>NUCLEOTIDE SEQUENCE [LARGE SCALE GENOMIC DNA]</scope>
    <source>
        <strain evidence="2">T90-2</strain>
    </source>
</reference>
<evidence type="ECO:0000259" key="1">
    <source>
        <dbReference type="Pfam" id="PF10114"/>
    </source>
</evidence>
<organism evidence="2">
    <name type="scientific">Enterococcus faecalis</name>
    <name type="common">Streptococcus faecalis</name>
    <dbReference type="NCBI Taxonomy" id="1351"/>
    <lineage>
        <taxon>Bacteria</taxon>
        <taxon>Bacillati</taxon>
        <taxon>Bacillota</taxon>
        <taxon>Bacilli</taxon>
        <taxon>Lactobacillales</taxon>
        <taxon>Enterococcaceae</taxon>
        <taxon>Enterococcus</taxon>
    </lineage>
</organism>
<name>A0A974NZ37_ENTFL</name>